<evidence type="ECO:0000256" key="4">
    <source>
        <dbReference type="ARBA" id="ARBA00023306"/>
    </source>
</evidence>
<keyword evidence="3" id="KW-0159">Chromosome partition</keyword>
<name>A0ABS2GH65_9FIRM</name>
<dbReference type="Gene3D" id="1.10.10.10">
    <property type="entry name" value="Winged helix-like DNA-binding domain superfamily/Winged helix DNA-binding domain"/>
    <property type="match status" value="2"/>
</dbReference>
<dbReference type="InterPro" id="IPR036390">
    <property type="entry name" value="WH_DNA-bd_sf"/>
</dbReference>
<comment type="caution">
    <text evidence="6">The sequence shown here is derived from an EMBL/GenBank/DDBJ whole genome shotgun (WGS) entry which is preliminary data.</text>
</comment>
<dbReference type="PIRSF" id="PIRSF019345">
    <property type="entry name" value="ScpB"/>
    <property type="match status" value="1"/>
</dbReference>
<evidence type="ECO:0000256" key="3">
    <source>
        <dbReference type="ARBA" id="ARBA00022829"/>
    </source>
</evidence>
<dbReference type="Pfam" id="PF04079">
    <property type="entry name" value="SMC_ScpB"/>
    <property type="match status" value="1"/>
</dbReference>
<keyword evidence="7" id="KW-1185">Reference proteome</keyword>
<dbReference type="SUPFAM" id="SSF46785">
    <property type="entry name" value="Winged helix' DNA-binding domain"/>
    <property type="match status" value="2"/>
</dbReference>
<sequence>MTQSDIEAVLFSAAKPMPLDVLAEVFSVTPQTMEVALSQYEKALVQEARGIRIRRSGAGIELVTAPETGRYVSRIRQREDKLSAAAMETLAVVAFKQPVTKAEIEEIRGVNSEKVLKQLLNRDLIAELGRKDTVGRPVLFGTTDTFLRSVGISSIDTLQREIRIQESLELSEVSSTETKEDAKESANTEEAEFTAE</sequence>
<evidence type="ECO:0000256" key="1">
    <source>
        <dbReference type="ARBA" id="ARBA00022490"/>
    </source>
</evidence>
<feature type="compositionally biased region" description="Basic and acidic residues" evidence="5">
    <location>
        <begin position="177"/>
        <end position="186"/>
    </location>
</feature>
<evidence type="ECO:0000256" key="5">
    <source>
        <dbReference type="SAM" id="MobiDB-lite"/>
    </source>
</evidence>
<keyword evidence="4" id="KW-0131">Cell cycle</keyword>
<feature type="region of interest" description="Disordered" evidence="5">
    <location>
        <begin position="169"/>
        <end position="196"/>
    </location>
</feature>
<evidence type="ECO:0000256" key="2">
    <source>
        <dbReference type="ARBA" id="ARBA00022618"/>
    </source>
</evidence>
<gene>
    <name evidence="6" type="primary">scpB</name>
    <name evidence="6" type="ORF">H6A01_03945</name>
</gene>
<keyword evidence="1" id="KW-0963">Cytoplasm</keyword>
<dbReference type="InterPro" id="IPR036388">
    <property type="entry name" value="WH-like_DNA-bd_sf"/>
</dbReference>
<dbReference type="InterPro" id="IPR005234">
    <property type="entry name" value="ScpB_csome_segregation"/>
</dbReference>
<evidence type="ECO:0000313" key="7">
    <source>
        <dbReference type="Proteomes" id="UP000707138"/>
    </source>
</evidence>
<feature type="compositionally biased region" description="Acidic residues" evidence="5">
    <location>
        <begin position="187"/>
        <end position="196"/>
    </location>
</feature>
<dbReference type="Proteomes" id="UP000707138">
    <property type="component" value="Unassembled WGS sequence"/>
</dbReference>
<protein>
    <submittedName>
        <fullName evidence="6">SMC-Scp complex subunit ScpB</fullName>
    </submittedName>
</protein>
<dbReference type="NCBIfam" id="TIGR00281">
    <property type="entry name" value="SMC-Scp complex subunit ScpB"/>
    <property type="match status" value="1"/>
</dbReference>
<accession>A0ABS2GH65</accession>
<evidence type="ECO:0000313" key="6">
    <source>
        <dbReference type="EMBL" id="MBM6912484.1"/>
    </source>
</evidence>
<proteinExistence type="predicted"/>
<dbReference type="EMBL" id="JACJLA010000005">
    <property type="protein sequence ID" value="MBM6912484.1"/>
    <property type="molecule type" value="Genomic_DNA"/>
</dbReference>
<organism evidence="6 7">
    <name type="scientific">Veillonella magna</name>
    <dbReference type="NCBI Taxonomy" id="464322"/>
    <lineage>
        <taxon>Bacteria</taxon>
        <taxon>Bacillati</taxon>
        <taxon>Bacillota</taxon>
        <taxon>Negativicutes</taxon>
        <taxon>Veillonellales</taxon>
        <taxon>Veillonellaceae</taxon>
        <taxon>Veillonella</taxon>
    </lineage>
</organism>
<keyword evidence="2" id="KW-0132">Cell division</keyword>
<dbReference type="PANTHER" id="PTHR34298:SF2">
    <property type="entry name" value="SEGREGATION AND CONDENSATION PROTEIN B"/>
    <property type="match status" value="1"/>
</dbReference>
<dbReference type="PANTHER" id="PTHR34298">
    <property type="entry name" value="SEGREGATION AND CONDENSATION PROTEIN B"/>
    <property type="match status" value="1"/>
</dbReference>
<reference evidence="6 7" key="1">
    <citation type="journal article" date="2021" name="Sci. Rep.">
        <title>The distribution of antibiotic resistance genes in chicken gut microbiota commensals.</title>
        <authorList>
            <person name="Juricova H."/>
            <person name="Matiasovicova J."/>
            <person name="Kubasova T."/>
            <person name="Cejkova D."/>
            <person name="Rychlik I."/>
        </authorList>
    </citation>
    <scope>NUCLEOTIDE SEQUENCE [LARGE SCALE GENOMIC DNA]</scope>
    <source>
        <strain evidence="6 7">An537</strain>
    </source>
</reference>